<organism evidence="1 2">
    <name type="scientific">Puccinia striiformis f. sp. tritici</name>
    <dbReference type="NCBI Taxonomy" id="168172"/>
    <lineage>
        <taxon>Eukaryota</taxon>
        <taxon>Fungi</taxon>
        <taxon>Dikarya</taxon>
        <taxon>Basidiomycota</taxon>
        <taxon>Pucciniomycotina</taxon>
        <taxon>Pucciniomycetes</taxon>
        <taxon>Pucciniales</taxon>
        <taxon>Pucciniaceae</taxon>
        <taxon>Puccinia</taxon>
    </lineage>
</organism>
<evidence type="ECO:0000313" key="2">
    <source>
        <dbReference type="Proteomes" id="UP001060170"/>
    </source>
</evidence>
<reference evidence="2" key="1">
    <citation type="journal article" date="2018" name="BMC Genomics">
        <title>Genomic insights into host adaptation between the wheat stripe rust pathogen (Puccinia striiformis f. sp. tritici) and the barley stripe rust pathogen (Puccinia striiformis f. sp. hordei).</title>
        <authorList>
            <person name="Xia C."/>
            <person name="Wang M."/>
            <person name="Yin C."/>
            <person name="Cornejo O.E."/>
            <person name="Hulbert S.H."/>
            <person name="Chen X."/>
        </authorList>
    </citation>
    <scope>NUCLEOTIDE SEQUENCE [LARGE SCALE GENOMIC DNA]</scope>
    <source>
        <strain evidence="2">93-210</strain>
    </source>
</reference>
<accession>A0ACC0DVE3</accession>
<reference evidence="1 2" key="3">
    <citation type="journal article" date="2022" name="Microbiol. Spectr.">
        <title>Folding features and dynamics of 3D genome architecture in plant fungal pathogens.</title>
        <authorList>
            <person name="Xia C."/>
        </authorList>
    </citation>
    <scope>NUCLEOTIDE SEQUENCE [LARGE SCALE GENOMIC DNA]</scope>
    <source>
        <strain evidence="1 2">93-210</strain>
    </source>
</reference>
<reference evidence="2" key="2">
    <citation type="journal article" date="2018" name="Mol. Plant Microbe Interact.">
        <title>Genome sequence resources for the wheat stripe rust pathogen (Puccinia striiformis f. sp. tritici) and the barley stripe rust pathogen (Puccinia striiformis f. sp. hordei).</title>
        <authorList>
            <person name="Xia C."/>
            <person name="Wang M."/>
            <person name="Yin C."/>
            <person name="Cornejo O.E."/>
            <person name="Hulbert S.H."/>
            <person name="Chen X."/>
        </authorList>
    </citation>
    <scope>NUCLEOTIDE SEQUENCE [LARGE SCALE GENOMIC DNA]</scope>
    <source>
        <strain evidence="2">93-210</strain>
    </source>
</reference>
<evidence type="ECO:0000313" key="1">
    <source>
        <dbReference type="EMBL" id="KAI7940112.1"/>
    </source>
</evidence>
<keyword evidence="2" id="KW-1185">Reference proteome</keyword>
<name>A0ACC0DVE3_9BASI</name>
<comment type="caution">
    <text evidence="1">The sequence shown here is derived from an EMBL/GenBank/DDBJ whole genome shotgun (WGS) entry which is preliminary data.</text>
</comment>
<protein>
    <submittedName>
        <fullName evidence="1">Uncharacterized protein</fullName>
    </submittedName>
</protein>
<sequence length="153" mass="17802">MKKWAWFDLLDTNGENLTYLEGYLSNQSKVQNEEPIFWQWEENQYNFHTYCIKKHQQHPFKHTTTTLNFSQKLVHKKDRQQEAGQTQIKTIVNKNKTLRALGGGLMEFSFNPSAPSSNEKASTKKVQQRPKPPKTLELTIIKSSFSIDTSDPL</sequence>
<dbReference type="EMBL" id="CM045878">
    <property type="protein sequence ID" value="KAI7940112.1"/>
    <property type="molecule type" value="Genomic_DNA"/>
</dbReference>
<dbReference type="Proteomes" id="UP001060170">
    <property type="component" value="Chromosome 14"/>
</dbReference>
<gene>
    <name evidence="1" type="ORF">MJO28_013764</name>
</gene>
<proteinExistence type="predicted"/>